<dbReference type="Pfam" id="PF26034">
    <property type="entry name" value="PHAT_SMAUG"/>
    <property type="match status" value="1"/>
</dbReference>
<dbReference type="Pfam" id="PF00098">
    <property type="entry name" value="zf-CCHC"/>
    <property type="match status" value="1"/>
</dbReference>
<evidence type="ECO:0000256" key="1">
    <source>
        <dbReference type="PROSITE-ProRule" id="PRU00047"/>
    </source>
</evidence>
<sequence length="677" mass="74482">MPEMVFKEDVVKWFKQIKSYRRIDLMCSLLNMCLPFELRYLGTCLEDLGKRDFHDLRDTENRANNPAELSELQCLSDKRTQRKLALYLALLRTCNYPCSNGLFKILSNFDVGEINTIINNNPSDENPLEELLLVYTLALNHPSFTFQQKTVFGNILVRLQEEEAKLATKHLPVDMNVYYAPMQVPCQPLEEPLVVPDMGVGGPCTTMTLPPSNTTGHDLGKGRSPLPPGFGVGLSPDSSTNYMQLLGPPMGHWPVMPPSTQEDVFSRQSSPSPSRASTPPRLRTKDSALVDPLRETLGKEMPGFLPNLQTYSIDELRRMTDEELKELGLSAGAIHQLRSIVTKIHNTNGLCNLEKPPLGSKLVGLDKERLGAQPQPCGGPMDPAGVSLVYPHQQMLPGISIACIIPSAPVAVSRNNLNHSNQLLQLNSNLCSLRLDTADTGRHCSNSSSGSDSSSTSHSPPDTPSLQPWDRGYTVKDRAGCEDKQGEEPHNTRPRLGGPSLGRAKSNPPGVQTLPRGRGPMDKSLRSVNGAPPERKIFVMGGDMGQQQAPPRPGLSTDVPYTTATFIPHFPGLRAFPAFPHNSYMRPAYPAELVYSQYPGPQNPPPVPTAFVPPVINTFSTAVPPPKLSCYNCGAHGHQAQDCKEPTMEEITKQGQFRLDYSRYQKPPTPGECPMEK</sequence>
<organism evidence="4">
    <name type="scientific">Timema cristinae</name>
    <name type="common">Walking stick</name>
    <dbReference type="NCBI Taxonomy" id="61476"/>
    <lineage>
        <taxon>Eukaryota</taxon>
        <taxon>Metazoa</taxon>
        <taxon>Ecdysozoa</taxon>
        <taxon>Arthropoda</taxon>
        <taxon>Hexapoda</taxon>
        <taxon>Insecta</taxon>
        <taxon>Pterygota</taxon>
        <taxon>Neoptera</taxon>
        <taxon>Polyneoptera</taxon>
        <taxon>Phasmatodea</taxon>
        <taxon>Timematodea</taxon>
        <taxon>Timematoidea</taxon>
        <taxon>Timematidae</taxon>
        <taxon>Timema</taxon>
    </lineage>
</organism>
<dbReference type="InterPro" id="IPR042344">
    <property type="entry name" value="ZCCHC14"/>
</dbReference>
<keyword evidence="1" id="KW-0863">Zinc-finger</keyword>
<dbReference type="SMART" id="SM00343">
    <property type="entry name" value="ZnF_C2HC"/>
    <property type="match status" value="1"/>
</dbReference>
<dbReference type="Gene3D" id="4.10.60.10">
    <property type="entry name" value="Zinc finger, CCHC-type"/>
    <property type="match status" value="1"/>
</dbReference>
<reference evidence="4" key="1">
    <citation type="submission" date="2020-11" db="EMBL/GenBank/DDBJ databases">
        <authorList>
            <person name="Tran Van P."/>
        </authorList>
    </citation>
    <scope>NUCLEOTIDE SEQUENCE</scope>
</reference>
<dbReference type="GO" id="GO:0008270">
    <property type="term" value="F:zinc ion binding"/>
    <property type="evidence" value="ECO:0007669"/>
    <property type="project" value="UniProtKB-KW"/>
</dbReference>
<dbReference type="InterPro" id="IPR058599">
    <property type="entry name" value="PHAT_Smg/ZCCHC2-like"/>
</dbReference>
<keyword evidence="1" id="KW-0862">Zinc</keyword>
<dbReference type="SUPFAM" id="SSF57756">
    <property type="entry name" value="Retrovirus zinc finger-like domains"/>
    <property type="match status" value="1"/>
</dbReference>
<dbReference type="Pfam" id="PF25479">
    <property type="entry name" value="Vts1"/>
    <property type="match status" value="1"/>
</dbReference>
<evidence type="ECO:0000259" key="3">
    <source>
        <dbReference type="PROSITE" id="PS50158"/>
    </source>
</evidence>
<feature type="compositionally biased region" description="Low complexity" evidence="2">
    <location>
        <begin position="445"/>
        <end position="460"/>
    </location>
</feature>
<keyword evidence="1" id="KW-0479">Metal-binding</keyword>
<dbReference type="PANTHER" id="PTHR16195">
    <property type="entry name" value="ZINC FINGER CCHC DOMAIN CONTAINING PROTEIN"/>
    <property type="match status" value="1"/>
</dbReference>
<feature type="compositionally biased region" description="Low complexity" evidence="2">
    <location>
        <begin position="266"/>
        <end position="281"/>
    </location>
</feature>
<gene>
    <name evidence="4" type="ORF">TCEB3V08_LOCUS9071</name>
</gene>
<dbReference type="EMBL" id="OC320218">
    <property type="protein sequence ID" value="CAD7407549.1"/>
    <property type="molecule type" value="Genomic_DNA"/>
</dbReference>
<protein>
    <recommendedName>
        <fullName evidence="3">CCHC-type domain-containing protein</fullName>
    </recommendedName>
</protein>
<proteinExistence type="predicted"/>
<feature type="region of interest" description="Disordered" evidence="2">
    <location>
        <begin position="441"/>
        <end position="534"/>
    </location>
</feature>
<feature type="region of interest" description="Disordered" evidence="2">
    <location>
        <begin position="251"/>
        <end position="288"/>
    </location>
</feature>
<dbReference type="AlphaFoldDB" id="A0A7R9D5G1"/>
<dbReference type="PANTHER" id="PTHR16195:SF16">
    <property type="entry name" value="ZINC FINGER CCHC DOMAIN-CONTAINING PROTEIN 14"/>
    <property type="match status" value="1"/>
</dbReference>
<name>A0A7R9D5G1_TIMCR</name>
<evidence type="ECO:0000313" key="4">
    <source>
        <dbReference type="EMBL" id="CAD7407549.1"/>
    </source>
</evidence>
<dbReference type="GO" id="GO:0003676">
    <property type="term" value="F:nucleic acid binding"/>
    <property type="evidence" value="ECO:0007669"/>
    <property type="project" value="InterPro"/>
</dbReference>
<dbReference type="PROSITE" id="PS50158">
    <property type="entry name" value="ZF_CCHC"/>
    <property type="match status" value="1"/>
</dbReference>
<evidence type="ECO:0000256" key="2">
    <source>
        <dbReference type="SAM" id="MobiDB-lite"/>
    </source>
</evidence>
<accession>A0A7R9D5G1</accession>
<dbReference type="InterPro" id="IPR057327">
    <property type="entry name" value="Vts1_dom"/>
</dbReference>
<dbReference type="InterPro" id="IPR001878">
    <property type="entry name" value="Znf_CCHC"/>
</dbReference>
<dbReference type="InterPro" id="IPR036875">
    <property type="entry name" value="Znf_CCHC_sf"/>
</dbReference>
<feature type="domain" description="CCHC-type" evidence="3">
    <location>
        <begin position="630"/>
        <end position="645"/>
    </location>
</feature>
<feature type="compositionally biased region" description="Basic and acidic residues" evidence="2">
    <location>
        <begin position="473"/>
        <end position="491"/>
    </location>
</feature>